<dbReference type="PROSITE" id="PS50026">
    <property type="entry name" value="EGF_3"/>
    <property type="match status" value="1"/>
</dbReference>
<evidence type="ECO:0000313" key="5">
    <source>
        <dbReference type="Proteomes" id="UP001314229"/>
    </source>
</evidence>
<dbReference type="InterPro" id="IPR039051">
    <property type="entry name" value="SE-CTX-like"/>
</dbReference>
<dbReference type="PROSITE" id="PS00022">
    <property type="entry name" value="EGF_1"/>
    <property type="match status" value="1"/>
</dbReference>
<feature type="chain" id="PRO_5043807885" description="EGF-like domain-containing protein" evidence="2">
    <location>
        <begin position="23"/>
        <end position="517"/>
    </location>
</feature>
<feature type="disulfide bond" evidence="1">
    <location>
        <begin position="480"/>
        <end position="489"/>
    </location>
</feature>
<dbReference type="AlphaFoldDB" id="A0AAV1QCA9"/>
<dbReference type="PANTHER" id="PTHR40472:SF8">
    <property type="entry name" value="RAPUNZEL 2"/>
    <property type="match status" value="1"/>
</dbReference>
<keyword evidence="1" id="KW-1015">Disulfide bond</keyword>
<dbReference type="InterPro" id="IPR000742">
    <property type="entry name" value="EGF"/>
</dbReference>
<name>A0AAV1QCA9_SCOSC</name>
<feature type="domain" description="EGF-like" evidence="3">
    <location>
        <begin position="451"/>
        <end position="490"/>
    </location>
</feature>
<sequence>MASPGLLFLLMVSSSLLLSGLSAPSSSKQLQTHALQKRTGAKKGFVTAAAYSAKVINAVAPFMGLIEPSGTLISAILSLASVVLAEIGGLGEDATQALIRTEFSNLNIKIDQYHKEQKWDTWASAYAKYETKIDTKWDNFKNLVKDFEKKGNEKQWNKKIDEFITQYKPDTINEFANLLTKENAAFITDFGKLISDHVKCHEKDVKVLTQVINTLIYQGVTMSHFYYKRKEMNDEVDKLAKKAYEVSSTMFQIHKKCIIDSMKFVEEDVKNLIDNSDKSQQAKKIRGFLEKAYDRYDWTVVVFNTASSERSSFFTKAWKRHDLSGFIEVTKDTFTAAVSGQLKGKHTKGKTVSEDIKNCVKDSDQCMDVIEKLKKCNTITDRYSAVHVYTRKSKIHDSKVAKDAKDTYEGMSPEGPEAQTPYFYKGTCHLTSGGTTGRFLVFIKSDEEIEKKEPCSTMKCEKKGGKCVVLEKTLIPVCECNEFYYGELCEQSLDEYKKNMNEELPKSQSPGRKNSAP</sequence>
<comment type="caution">
    <text evidence="4">The sequence shown here is derived from an EMBL/GenBank/DDBJ whole genome shotgun (WGS) entry which is preliminary data.</text>
</comment>
<keyword evidence="1" id="KW-0245">EGF-like domain</keyword>
<organism evidence="4 5">
    <name type="scientific">Scomber scombrus</name>
    <name type="common">Atlantic mackerel</name>
    <name type="synonym">Scomber vernalis</name>
    <dbReference type="NCBI Taxonomy" id="13677"/>
    <lineage>
        <taxon>Eukaryota</taxon>
        <taxon>Metazoa</taxon>
        <taxon>Chordata</taxon>
        <taxon>Craniata</taxon>
        <taxon>Vertebrata</taxon>
        <taxon>Euteleostomi</taxon>
        <taxon>Actinopterygii</taxon>
        <taxon>Neopterygii</taxon>
        <taxon>Teleostei</taxon>
        <taxon>Neoteleostei</taxon>
        <taxon>Acanthomorphata</taxon>
        <taxon>Pelagiaria</taxon>
        <taxon>Scombriformes</taxon>
        <taxon>Scombridae</taxon>
        <taxon>Scomber</taxon>
    </lineage>
</organism>
<protein>
    <recommendedName>
        <fullName evidence="3">EGF-like domain-containing protein</fullName>
    </recommendedName>
</protein>
<reference evidence="4 5" key="1">
    <citation type="submission" date="2024-01" db="EMBL/GenBank/DDBJ databases">
        <authorList>
            <person name="Alioto T."/>
            <person name="Alioto T."/>
            <person name="Gomez Garrido J."/>
        </authorList>
    </citation>
    <scope>NUCLEOTIDE SEQUENCE [LARGE SCALE GENOMIC DNA]</scope>
</reference>
<comment type="caution">
    <text evidence="1">Lacks conserved residue(s) required for the propagation of feature annotation.</text>
</comment>
<keyword evidence="5" id="KW-1185">Reference proteome</keyword>
<gene>
    <name evidence="4" type="ORF">FSCOSCO3_A013764</name>
</gene>
<evidence type="ECO:0000256" key="2">
    <source>
        <dbReference type="SAM" id="SignalP"/>
    </source>
</evidence>
<keyword evidence="2" id="KW-0732">Signal</keyword>
<proteinExistence type="predicted"/>
<evidence type="ECO:0000313" key="4">
    <source>
        <dbReference type="EMBL" id="CAK6982072.1"/>
    </source>
</evidence>
<dbReference type="PANTHER" id="PTHR40472">
    <property type="entry name" value="RICIN B-TYPE LECTIN DOMAIN-CONTAINING PROTEIN"/>
    <property type="match status" value="1"/>
</dbReference>
<dbReference type="EMBL" id="CAWUFR010000945">
    <property type="protein sequence ID" value="CAK6982072.1"/>
    <property type="molecule type" value="Genomic_DNA"/>
</dbReference>
<evidence type="ECO:0000259" key="3">
    <source>
        <dbReference type="PROSITE" id="PS50026"/>
    </source>
</evidence>
<dbReference type="Proteomes" id="UP001314229">
    <property type="component" value="Unassembled WGS sequence"/>
</dbReference>
<evidence type="ECO:0000256" key="1">
    <source>
        <dbReference type="PROSITE-ProRule" id="PRU00076"/>
    </source>
</evidence>
<accession>A0AAV1QCA9</accession>
<feature type="signal peptide" evidence="2">
    <location>
        <begin position="1"/>
        <end position="22"/>
    </location>
</feature>